<dbReference type="GO" id="GO:0016747">
    <property type="term" value="F:acyltransferase activity, transferring groups other than amino-acyl groups"/>
    <property type="evidence" value="ECO:0007669"/>
    <property type="project" value="InterPro"/>
</dbReference>
<sequence>MQELFFVKDYKQNDSLRKSFSELAVNIFGISFEDWYVKGFWNERYIPYSFCDNGQIVANVSVNLVDLIVAGKLKKAVQIGTVMTHQDYRDRGLARSLLEKVLAEFENKVDLFYLFANHKVLEFYPKFGFNRVEEAEYFIYSDNAGALPGKMRKLDGKDLRDLQFILDFAIKRKSLSQVFSTEQTSGILLFYCLNVFHDNIYLLEEEEVIIICEKDGNKLHLYDVIASYAVDIEKLLVKITASGTTEIILHFTPENLSGLLSRKAAETDDVLFVKVTGESIYPEGVKHPVMAKA</sequence>
<evidence type="ECO:0000313" key="3">
    <source>
        <dbReference type="Proteomes" id="UP000288024"/>
    </source>
</evidence>
<dbReference type="Pfam" id="PF13527">
    <property type="entry name" value="Acetyltransf_9"/>
    <property type="match status" value="1"/>
</dbReference>
<dbReference type="EMBL" id="RZTZ01000005">
    <property type="protein sequence ID" value="RVT61589.1"/>
    <property type="molecule type" value="Genomic_DNA"/>
</dbReference>
<name>A0A437KA53_9BACI</name>
<evidence type="ECO:0000259" key="1">
    <source>
        <dbReference type="PROSITE" id="PS51186"/>
    </source>
</evidence>
<dbReference type="PROSITE" id="PS51186">
    <property type="entry name" value="GNAT"/>
    <property type="match status" value="1"/>
</dbReference>
<dbReference type="RefSeq" id="WP_127739046.1">
    <property type="nucleotide sequence ID" value="NZ_RZTZ01000005.1"/>
</dbReference>
<reference evidence="2 3" key="1">
    <citation type="submission" date="2019-01" db="EMBL/GenBank/DDBJ databases">
        <title>Bacillus sp. M5HDSG1-1, whole genome shotgun sequence.</title>
        <authorList>
            <person name="Tuo L."/>
        </authorList>
    </citation>
    <scope>NUCLEOTIDE SEQUENCE [LARGE SCALE GENOMIC DNA]</scope>
    <source>
        <strain evidence="2 3">M5HDSG1-1</strain>
    </source>
</reference>
<comment type="caution">
    <text evidence="2">The sequence shown here is derived from an EMBL/GenBank/DDBJ whole genome shotgun (WGS) entry which is preliminary data.</text>
</comment>
<dbReference type="InterPro" id="IPR000182">
    <property type="entry name" value="GNAT_dom"/>
</dbReference>
<feature type="domain" description="N-acetyltransferase" evidence="1">
    <location>
        <begin position="14"/>
        <end position="154"/>
    </location>
</feature>
<evidence type="ECO:0000313" key="2">
    <source>
        <dbReference type="EMBL" id="RVT61589.1"/>
    </source>
</evidence>
<gene>
    <name evidence="2" type="ORF">EM808_15195</name>
</gene>
<keyword evidence="2" id="KW-0808">Transferase</keyword>
<accession>A0A437KA53</accession>
<proteinExistence type="predicted"/>
<dbReference type="Proteomes" id="UP000288024">
    <property type="component" value="Unassembled WGS sequence"/>
</dbReference>
<dbReference type="CDD" id="cd04301">
    <property type="entry name" value="NAT_SF"/>
    <property type="match status" value="1"/>
</dbReference>
<dbReference type="InterPro" id="IPR016181">
    <property type="entry name" value="Acyl_CoA_acyltransferase"/>
</dbReference>
<protein>
    <submittedName>
        <fullName evidence="2">GNAT family N-acetyltransferase</fullName>
    </submittedName>
</protein>
<dbReference type="SUPFAM" id="SSF55729">
    <property type="entry name" value="Acyl-CoA N-acyltransferases (Nat)"/>
    <property type="match status" value="1"/>
</dbReference>
<dbReference type="AlphaFoldDB" id="A0A437KA53"/>
<dbReference type="Gene3D" id="3.40.630.30">
    <property type="match status" value="1"/>
</dbReference>
<keyword evidence="3" id="KW-1185">Reference proteome</keyword>
<organism evidence="2 3">
    <name type="scientific">Niallia taxi</name>
    <dbReference type="NCBI Taxonomy" id="2499688"/>
    <lineage>
        <taxon>Bacteria</taxon>
        <taxon>Bacillati</taxon>
        <taxon>Bacillota</taxon>
        <taxon>Bacilli</taxon>
        <taxon>Bacillales</taxon>
        <taxon>Bacillaceae</taxon>
        <taxon>Niallia</taxon>
    </lineage>
</organism>